<evidence type="ECO:0000313" key="1">
    <source>
        <dbReference type="EMBL" id="MCC0176781.1"/>
    </source>
</evidence>
<dbReference type="EMBL" id="JADWDC010000012">
    <property type="protein sequence ID" value="MCC0176781.1"/>
    <property type="molecule type" value="Genomic_DNA"/>
</dbReference>
<dbReference type="Proteomes" id="UP000729733">
    <property type="component" value="Unassembled WGS sequence"/>
</dbReference>
<protein>
    <submittedName>
        <fullName evidence="1">Uncharacterized protein</fullName>
    </submittedName>
</protein>
<evidence type="ECO:0000313" key="2">
    <source>
        <dbReference type="Proteomes" id="UP000729733"/>
    </source>
</evidence>
<proteinExistence type="predicted"/>
<sequence length="85" mass="8902">MSKIQIDTIPTEPQLSLLSDTETNVVFGGRRSLANVNVNVANNIGVIVNPTIVVNTQLAGSIGNGFASNFANINIDNFTGLGQSN</sequence>
<name>A0A964BQ70_9CYAN</name>
<dbReference type="AlphaFoldDB" id="A0A964BQ70"/>
<keyword evidence="2" id="KW-1185">Reference proteome</keyword>
<reference evidence="1" key="1">
    <citation type="journal article" date="2021" name="Antonie Van Leeuwenhoek">
        <title>Draft genome and description of Waterburya agarophytonicola gen. nov. sp. nov. (Pleurocapsales, Cyanobacteria): a seaweed symbiont.</title>
        <authorList>
            <person name="Bonthond G."/>
            <person name="Shalygin S."/>
            <person name="Bayer T."/>
            <person name="Weinberger F."/>
        </authorList>
    </citation>
    <scope>NUCLEOTIDE SEQUENCE</scope>
    <source>
        <strain evidence="1">KI4</strain>
    </source>
</reference>
<accession>A0A964BQ70</accession>
<gene>
    <name evidence="1" type="ORF">I4641_07290</name>
</gene>
<organism evidence="1 2">
    <name type="scientific">Waterburya agarophytonicola KI4</name>
    <dbReference type="NCBI Taxonomy" id="2874699"/>
    <lineage>
        <taxon>Bacteria</taxon>
        <taxon>Bacillati</taxon>
        <taxon>Cyanobacteriota</taxon>
        <taxon>Cyanophyceae</taxon>
        <taxon>Pleurocapsales</taxon>
        <taxon>Hyellaceae</taxon>
        <taxon>Waterburya</taxon>
        <taxon>Waterburya agarophytonicola</taxon>
    </lineage>
</organism>
<comment type="caution">
    <text evidence="1">The sequence shown here is derived from an EMBL/GenBank/DDBJ whole genome shotgun (WGS) entry which is preliminary data.</text>
</comment>
<dbReference type="RefSeq" id="WP_229639819.1">
    <property type="nucleotide sequence ID" value="NZ_JADWDC010000012.1"/>
</dbReference>